<proteinExistence type="predicted"/>
<dbReference type="EMBL" id="OC318795">
    <property type="protein sequence ID" value="CAD7403278.1"/>
    <property type="molecule type" value="Genomic_DNA"/>
</dbReference>
<protein>
    <submittedName>
        <fullName evidence="2">Uncharacterized protein</fullName>
    </submittedName>
</protein>
<reference evidence="2" key="1">
    <citation type="submission" date="2020-11" db="EMBL/GenBank/DDBJ databases">
        <authorList>
            <person name="Tran Van P."/>
        </authorList>
    </citation>
    <scope>NUCLEOTIDE SEQUENCE</scope>
</reference>
<evidence type="ECO:0000313" key="2">
    <source>
        <dbReference type="EMBL" id="CAD7403278.1"/>
    </source>
</evidence>
<feature type="transmembrane region" description="Helical" evidence="1">
    <location>
        <begin position="7"/>
        <end position="24"/>
    </location>
</feature>
<dbReference type="AlphaFoldDB" id="A0A7R9CVJ3"/>
<keyword evidence="1" id="KW-0472">Membrane</keyword>
<organism evidence="2">
    <name type="scientific">Timema cristinae</name>
    <name type="common">Walking stick</name>
    <dbReference type="NCBI Taxonomy" id="61476"/>
    <lineage>
        <taxon>Eukaryota</taxon>
        <taxon>Metazoa</taxon>
        <taxon>Ecdysozoa</taxon>
        <taxon>Arthropoda</taxon>
        <taxon>Hexapoda</taxon>
        <taxon>Insecta</taxon>
        <taxon>Pterygota</taxon>
        <taxon>Neoptera</taxon>
        <taxon>Polyneoptera</taxon>
        <taxon>Phasmatodea</taxon>
        <taxon>Timematodea</taxon>
        <taxon>Timematoidea</taxon>
        <taxon>Timematidae</taxon>
        <taxon>Timema</taxon>
    </lineage>
</organism>
<keyword evidence="1" id="KW-0812">Transmembrane</keyword>
<accession>A0A7R9CVJ3</accession>
<name>A0A7R9CVJ3_TIMCR</name>
<feature type="transmembrane region" description="Helical" evidence="1">
    <location>
        <begin position="36"/>
        <end position="58"/>
    </location>
</feature>
<evidence type="ECO:0000256" key="1">
    <source>
        <dbReference type="SAM" id="Phobius"/>
    </source>
</evidence>
<sequence>MFRCDLCFELYYLLVGGWFCFVSADESENDSGLIGKILIALSWVMVILTMPFSFCVCFKVNSQSHVCALSYKPTVFTVNWWLHVSDGRTIDRTRLGGATQRAYTHNTLERIVAERRPSSGRRLQDLGYSTCPPT</sequence>
<keyword evidence="1" id="KW-1133">Transmembrane helix</keyword>
<gene>
    <name evidence="2" type="ORF">TCEB3V08_LOCUS6906</name>
</gene>